<feature type="domain" description="RCC1-like" evidence="3">
    <location>
        <begin position="36"/>
        <end position="346"/>
    </location>
</feature>
<dbReference type="Gene3D" id="3.10.28.20">
    <property type="entry name" value="Acetamidase/Formamidase-like domains"/>
    <property type="match status" value="1"/>
</dbReference>
<dbReference type="Gene3D" id="2.130.10.30">
    <property type="entry name" value="Regulator of chromosome condensation 1/beta-lactamase-inhibitor protein II"/>
    <property type="match status" value="2"/>
</dbReference>
<keyword evidence="5" id="KW-1185">Reference proteome</keyword>
<protein>
    <recommendedName>
        <fullName evidence="3">RCC1-like domain-containing protein</fullName>
    </recommendedName>
</protein>
<evidence type="ECO:0000259" key="3">
    <source>
        <dbReference type="Pfam" id="PF25390"/>
    </source>
</evidence>
<dbReference type="InterPro" id="IPR049886">
    <property type="entry name" value="CFI_box_CTERM_dom"/>
</dbReference>
<sequence length="1534" mass="168032">MSTAVVSLTQSLLVLAWLCVAFFSAPALAAETNNGQSISGGEGFSLLLKKDATLWSLGSNNSGRLGLGGSTYNNVDQLTQITGLSGVQAISSGRNFSHALLKNGDVYAWGSNNDDQLGDGSSANQSTPVPIVMPDKRPVVAMAHGEFFALLLDDEGQVRSAGRDQQGQLGNGGGWSRVPMPAASAAGVKIAAGAEHALLLDAEGQLWAWGNNRYGQLGNGDEGYGVAESFPVAVLKPDDVEWVQIAAGPVNSYALDSEGYVWSWGREVPALGRDAAVTGDGEVPARIDPADLSQVNYLQAGGQNHAGRGLAFARTENGEVFAWGYNNNGQLGIGSTQDQSSPRQVQFAPETEVKQLSVGHSAAYAATEDGAFYAWGANSRSNYLAANDSNSKTIPIQMHDKGSAAMYFSADFLAAERPYYLINGLQGKGWLIEKNALRAPELTAEETASWSLSGRFLAGAELALSLLYGTDNGTDKGQLRILLNEQTVWTSEQLDVSDNLQSVVIDIPLYDGITDIEVEWQALQDTHEPVNVLIQQLSLPSGELSLRPLVSLPQQENNYFDAIQITASVETLDGNADAWFEYRIAEDADWQRITGSQQEIRSGSGDLSAFYAVLACSSEVDIRAVAESQNSDERTVTPVQTMGTSSCDGGFLRAPAQPGSSSLRAHLREDAFYYAEPEFSARKSADGGASWQPAVVVVEHNQDSLAVSGLSCESAYQLEINASWEAEGTLSTASQQLAPIETAACQIGFDISGGTSIDMDEDQCFIATAAFGSLLEPQVSTLRQFRDRFLRGHRAGDAFIAFYYEHSPALAQRVATHEWLAAVVRLLLLPVIAAAWLLLNAPWLLLAGVLFLGLGWAAKRYILTVLLAVGLSACSSTPEQTDMQAYEYETQQRQLAPRSGYVQGHGAGSSREEALQNAQFEIAEQVLSNVRGEDEQRFRQSGDELEEEFTSTLFTWSNVELENVRVAHSQRFDDSWYVRAEIDNETMQRITAQARRNAASLNKVLQLEQVAESEPARRQRRALEGLALAARDGVGDATFTTADGQSATFANYFRGAVESSVDAMKVLPIVANDGERVRFVLLHQETARPQPNTVLRISTEELSTDANGFTAWVELSDLPANFNIFIVGYATQSIAQDWRHPELALMHTDSVTRQRLFSNEQATVYIYKNPQQANIEIDGRSVGSPVRHSVDTGATYRVSANMQGHRSLHSDVDIAAGAPYGFAYFALEERQYGWLALSARDRRSTLQVNRNGNSVYKSVSNNVNRELEAGAYHIEVGRLDGDEFDPDYQIIDDRFQLITDRTVNREYTAPAYRHPYHHGWRFSFYHMRAGGEPTDDYKLPWVQGRNINYSDLTQIERVNHVNYEGPESEFEISVQRYLNRFNLTTQFSGGTRSHQLLLEREDRNRDVGLELDNYFVSAGIGFWFSFLEDSVVTSLTINHGLEYAQWSDDSRAEVQPEQGAAWERLPSDGVANSYSFAELNTHFSLGGGVGLTLSVVTPIEGVEPSVRLGLGYAFMSSGYRLEPRVNAQEGRHYR</sequence>
<keyword evidence="2" id="KW-0732">Signal</keyword>
<evidence type="ECO:0000256" key="2">
    <source>
        <dbReference type="SAM" id="SignalP"/>
    </source>
</evidence>
<dbReference type="OrthoDB" id="9790784at2"/>
<dbReference type="InterPro" id="IPR000408">
    <property type="entry name" value="Reg_chr_condens"/>
</dbReference>
<dbReference type="SUPFAM" id="SSF50985">
    <property type="entry name" value="RCC1/BLIP-II"/>
    <property type="match status" value="1"/>
</dbReference>
<dbReference type="Proteomes" id="UP000288293">
    <property type="component" value="Unassembled WGS sequence"/>
</dbReference>
<evidence type="ECO:0000313" key="4">
    <source>
        <dbReference type="EMBL" id="RUO26210.1"/>
    </source>
</evidence>
<dbReference type="NCBIfam" id="NF041770">
    <property type="entry name" value="CFI_box_CTERM"/>
    <property type="match status" value="1"/>
</dbReference>
<name>A0A432W7Y2_9GAMM</name>
<dbReference type="InterPro" id="IPR058923">
    <property type="entry name" value="RCC1-like_dom"/>
</dbReference>
<dbReference type="EMBL" id="PIPL01000001">
    <property type="protein sequence ID" value="RUO26210.1"/>
    <property type="molecule type" value="Genomic_DNA"/>
</dbReference>
<organism evidence="4 5">
    <name type="scientific">Aliidiomarina minuta</name>
    <dbReference type="NCBI Taxonomy" id="880057"/>
    <lineage>
        <taxon>Bacteria</taxon>
        <taxon>Pseudomonadati</taxon>
        <taxon>Pseudomonadota</taxon>
        <taxon>Gammaproteobacteria</taxon>
        <taxon>Alteromonadales</taxon>
        <taxon>Idiomarinaceae</taxon>
        <taxon>Aliidiomarina</taxon>
    </lineage>
</organism>
<dbReference type="InterPro" id="IPR051625">
    <property type="entry name" value="Signaling_Regulatory_Domain"/>
</dbReference>
<comment type="caution">
    <text evidence="4">The sequence shown here is derived from an EMBL/GenBank/DDBJ whole genome shotgun (WGS) entry which is preliminary data.</text>
</comment>
<evidence type="ECO:0000313" key="5">
    <source>
        <dbReference type="Proteomes" id="UP000288293"/>
    </source>
</evidence>
<dbReference type="Pfam" id="PF25390">
    <property type="entry name" value="WD40_RLD"/>
    <property type="match status" value="1"/>
</dbReference>
<dbReference type="InterPro" id="IPR009091">
    <property type="entry name" value="RCC1/BLIP-II"/>
</dbReference>
<dbReference type="PRINTS" id="PR00633">
    <property type="entry name" value="RCCNDNSATION"/>
</dbReference>
<dbReference type="PROSITE" id="PS50012">
    <property type="entry name" value="RCC1_3"/>
    <property type="match status" value="4"/>
</dbReference>
<reference evidence="4 5" key="1">
    <citation type="journal article" date="2011" name="Front. Microbiol.">
        <title>Genomic signatures of strain selection and enhancement in Bacillus atrophaeus var. globigii, a historical biowarfare simulant.</title>
        <authorList>
            <person name="Gibbons H.S."/>
            <person name="Broomall S.M."/>
            <person name="McNew L.A."/>
            <person name="Daligault H."/>
            <person name="Chapman C."/>
            <person name="Bruce D."/>
            <person name="Karavis M."/>
            <person name="Krepps M."/>
            <person name="McGregor P.A."/>
            <person name="Hong C."/>
            <person name="Park K.H."/>
            <person name="Akmal A."/>
            <person name="Feldman A."/>
            <person name="Lin J.S."/>
            <person name="Chang W.E."/>
            <person name="Higgs B.W."/>
            <person name="Demirev P."/>
            <person name="Lindquist J."/>
            <person name="Liem A."/>
            <person name="Fochler E."/>
            <person name="Read T.D."/>
            <person name="Tapia R."/>
            <person name="Johnson S."/>
            <person name="Bishop-Lilly K.A."/>
            <person name="Detter C."/>
            <person name="Han C."/>
            <person name="Sozhamannan S."/>
            <person name="Rosenzweig C.N."/>
            <person name="Skowronski E.W."/>
        </authorList>
    </citation>
    <scope>NUCLEOTIDE SEQUENCE [LARGE SCALE GENOMIC DNA]</scope>
    <source>
        <strain evidence="4 5">MLST1</strain>
    </source>
</reference>
<proteinExistence type="predicted"/>
<gene>
    <name evidence="4" type="ORF">CWE09_05710</name>
</gene>
<accession>A0A432W7Y2</accession>
<dbReference type="RefSeq" id="WP_126803026.1">
    <property type="nucleotide sequence ID" value="NZ_PIPL01000001.1"/>
</dbReference>
<keyword evidence="1" id="KW-0677">Repeat</keyword>
<dbReference type="PROSITE" id="PS00626">
    <property type="entry name" value="RCC1_2"/>
    <property type="match status" value="1"/>
</dbReference>
<feature type="chain" id="PRO_5019081225" description="RCC1-like domain-containing protein" evidence="2">
    <location>
        <begin position="30"/>
        <end position="1534"/>
    </location>
</feature>
<feature type="signal peptide" evidence="2">
    <location>
        <begin position="1"/>
        <end position="29"/>
    </location>
</feature>
<evidence type="ECO:0000256" key="1">
    <source>
        <dbReference type="ARBA" id="ARBA00022737"/>
    </source>
</evidence>
<dbReference type="PANTHER" id="PTHR22872">
    <property type="entry name" value="BTK-BINDING PROTEIN-RELATED"/>
    <property type="match status" value="1"/>
</dbReference>